<sequence length="200" mass="22803">MKFLELNKKRHAVKHFNDKLVDYKDLRTAIEIATLSPSANNLQPWKFVVVKDKKAELAQSMPGPNRKQVEEAQYVVALFTDTDLVQRSRKIARIGVKSLSNDQLSYYMETLPARFTAFDDQHKGEYLALNAGIVAMNFVLALTDQGLASNMILGFDKSVTNDILNIDHRFQPELLITVGYSDETLEPSYRLPVDDLIERR</sequence>
<dbReference type="Pfam" id="PF00881">
    <property type="entry name" value="Nitroreductase"/>
    <property type="match status" value="1"/>
</dbReference>
<dbReference type="OrthoDB" id="9782629at2"/>
<feature type="domain" description="Nitroreductase" evidence="1">
    <location>
        <begin position="8"/>
        <end position="180"/>
    </location>
</feature>
<dbReference type="Gene3D" id="3.40.109.10">
    <property type="entry name" value="NADH Oxidase"/>
    <property type="match status" value="1"/>
</dbReference>
<accession>A0A6N7X5F9</accession>
<name>A0A6N7X5F9_STRAY</name>
<dbReference type="GO" id="GO:0016491">
    <property type="term" value="F:oxidoreductase activity"/>
    <property type="evidence" value="ECO:0007669"/>
    <property type="project" value="InterPro"/>
</dbReference>
<proteinExistence type="predicted"/>
<dbReference type="PANTHER" id="PTHR23026">
    <property type="entry name" value="NADPH NITROREDUCTASE"/>
    <property type="match status" value="1"/>
</dbReference>
<reference evidence="2 3" key="1">
    <citation type="submission" date="2019-08" db="EMBL/GenBank/DDBJ databases">
        <title>In-depth cultivation of the pig gut microbiome towards novel bacterial diversity and tailored functional studies.</title>
        <authorList>
            <person name="Wylensek D."/>
            <person name="Hitch T.C.A."/>
            <person name="Clavel T."/>
        </authorList>
    </citation>
    <scope>NUCLEOTIDE SEQUENCE [LARGE SCALE GENOMIC DNA]</scope>
    <source>
        <strain evidence="2 3">BL-178-WT-3A</strain>
    </source>
</reference>
<evidence type="ECO:0000313" key="2">
    <source>
        <dbReference type="EMBL" id="MST53928.1"/>
    </source>
</evidence>
<protein>
    <submittedName>
        <fullName evidence="2">Nitroreductase family protein</fullName>
    </submittedName>
</protein>
<dbReference type="SUPFAM" id="SSF55469">
    <property type="entry name" value="FMN-dependent nitroreductase-like"/>
    <property type="match status" value="1"/>
</dbReference>
<dbReference type="AlphaFoldDB" id="A0A6N7X5F9"/>
<dbReference type="PANTHER" id="PTHR23026:SF100">
    <property type="entry name" value="NITROREDUCTASE"/>
    <property type="match status" value="1"/>
</dbReference>
<evidence type="ECO:0000259" key="1">
    <source>
        <dbReference type="Pfam" id="PF00881"/>
    </source>
</evidence>
<gene>
    <name evidence="2" type="ORF">FYJ82_05935</name>
</gene>
<dbReference type="EMBL" id="VUNP01000022">
    <property type="protein sequence ID" value="MST53928.1"/>
    <property type="molecule type" value="Genomic_DNA"/>
</dbReference>
<dbReference type="RefSeq" id="WP_154455053.1">
    <property type="nucleotide sequence ID" value="NZ_JBNPNY010000008.1"/>
</dbReference>
<dbReference type="Proteomes" id="UP000471052">
    <property type="component" value="Unassembled WGS sequence"/>
</dbReference>
<dbReference type="InterPro" id="IPR029479">
    <property type="entry name" value="Nitroreductase"/>
</dbReference>
<organism evidence="2 3">
    <name type="scientific">Streptococcus alactolyticus</name>
    <dbReference type="NCBI Taxonomy" id="29389"/>
    <lineage>
        <taxon>Bacteria</taxon>
        <taxon>Bacillati</taxon>
        <taxon>Bacillota</taxon>
        <taxon>Bacilli</taxon>
        <taxon>Lactobacillales</taxon>
        <taxon>Streptococcaceae</taxon>
        <taxon>Streptococcus</taxon>
    </lineage>
</organism>
<dbReference type="InterPro" id="IPR000415">
    <property type="entry name" value="Nitroreductase-like"/>
</dbReference>
<dbReference type="InterPro" id="IPR050627">
    <property type="entry name" value="Nitroreductase/BluB"/>
</dbReference>
<evidence type="ECO:0000313" key="3">
    <source>
        <dbReference type="Proteomes" id="UP000471052"/>
    </source>
</evidence>
<comment type="caution">
    <text evidence="2">The sequence shown here is derived from an EMBL/GenBank/DDBJ whole genome shotgun (WGS) entry which is preliminary data.</text>
</comment>